<gene>
    <name evidence="3" type="ORF">KDY119_03627</name>
</gene>
<dbReference type="InterPro" id="IPR050256">
    <property type="entry name" value="Glycosyltransferase_2"/>
</dbReference>
<dbReference type="PANTHER" id="PTHR48090">
    <property type="entry name" value="UNDECAPRENYL-PHOSPHATE 4-DEOXY-4-FORMAMIDO-L-ARABINOSE TRANSFERASE-RELATED"/>
    <property type="match status" value="1"/>
</dbReference>
<evidence type="ECO:0000313" key="3">
    <source>
        <dbReference type="EMBL" id="QFV00092.1"/>
    </source>
</evidence>
<reference evidence="3 4" key="1">
    <citation type="submission" date="2019-10" db="EMBL/GenBank/DDBJ databases">
        <title>Genome sequence of Luteimicrobium xylanilyticum HY-24.</title>
        <authorList>
            <person name="Kim D.Y."/>
            <person name="Park H.-Y."/>
        </authorList>
    </citation>
    <scope>NUCLEOTIDE SEQUENCE [LARGE SCALE GENOMIC DNA]</scope>
    <source>
        <strain evidence="3 4">HY-24</strain>
    </source>
</reference>
<evidence type="ECO:0000256" key="1">
    <source>
        <dbReference type="ARBA" id="ARBA00006739"/>
    </source>
</evidence>
<dbReference type="KEGG" id="lxl:KDY119_03627"/>
<protein>
    <submittedName>
        <fullName evidence="3">dTDP-L-rhamnose 4-epimerase</fullName>
        <ecNumber evidence="3">5.1.3.25</ecNumber>
    </submittedName>
</protein>
<name>A0A5P9QF46_9MICO</name>
<dbReference type="Pfam" id="PF00535">
    <property type="entry name" value="Glycos_transf_2"/>
    <property type="match status" value="1"/>
</dbReference>
<evidence type="ECO:0000259" key="2">
    <source>
        <dbReference type="Pfam" id="PF00535"/>
    </source>
</evidence>
<dbReference type="Proteomes" id="UP000326702">
    <property type="component" value="Chromosome"/>
</dbReference>
<comment type="similarity">
    <text evidence="1">Belongs to the glycosyltransferase 2 family.</text>
</comment>
<dbReference type="PANTHER" id="PTHR48090:SF7">
    <property type="entry name" value="RFBJ PROTEIN"/>
    <property type="match status" value="1"/>
</dbReference>
<dbReference type="EMBL" id="CP045529">
    <property type="protein sequence ID" value="QFV00092.1"/>
    <property type="molecule type" value="Genomic_DNA"/>
</dbReference>
<dbReference type="EC" id="5.1.3.25" evidence="3"/>
<dbReference type="AlphaFoldDB" id="A0A5P9QF46"/>
<keyword evidence="4" id="KW-1185">Reference proteome</keyword>
<feature type="domain" description="Glycosyltransferase 2-like" evidence="2">
    <location>
        <begin position="21"/>
        <end position="167"/>
    </location>
</feature>
<dbReference type="OrthoDB" id="9797819at2"/>
<evidence type="ECO:0000313" key="4">
    <source>
        <dbReference type="Proteomes" id="UP000326702"/>
    </source>
</evidence>
<dbReference type="GO" id="GO:0016853">
    <property type="term" value="F:isomerase activity"/>
    <property type="evidence" value="ECO:0007669"/>
    <property type="project" value="UniProtKB-KW"/>
</dbReference>
<proteinExistence type="inferred from homology"/>
<dbReference type="RefSeq" id="WP_153022619.1">
    <property type="nucleotide sequence ID" value="NZ_BAABIH010000009.1"/>
</dbReference>
<dbReference type="SUPFAM" id="SSF53448">
    <property type="entry name" value="Nucleotide-diphospho-sugar transferases"/>
    <property type="match status" value="1"/>
</dbReference>
<dbReference type="InterPro" id="IPR001173">
    <property type="entry name" value="Glyco_trans_2-like"/>
</dbReference>
<accession>A0A5P9QF46</accession>
<sequence length="249" mass="25914">MNLPASPSPDRGPVPPALVDVVLPCLDEAAALPGLLARMPSGHRAIVVDNGSTDGSADVARAHGAVVVHEDRRGYGAAAHAGLLAATADVVAFCDADGSFDPAELPRVTAPVLGGEADLVLGRRRPARGSWPAHARLANAVLAAELRRRTGRQVHDLGPMRAARRDALLGLALADRRSGYPLEVFLRAAAAGWRIDEVDVAYRPRVGRSKVTGTVRGTITAVRDMSRLLATQASYVQPSTAPATDGVAA</sequence>
<dbReference type="Gene3D" id="3.90.550.10">
    <property type="entry name" value="Spore Coat Polysaccharide Biosynthesis Protein SpsA, Chain A"/>
    <property type="match status" value="1"/>
</dbReference>
<dbReference type="CDD" id="cd04179">
    <property type="entry name" value="DPM_DPG-synthase_like"/>
    <property type="match status" value="1"/>
</dbReference>
<keyword evidence="3" id="KW-0413">Isomerase</keyword>
<dbReference type="InterPro" id="IPR029044">
    <property type="entry name" value="Nucleotide-diphossugar_trans"/>
</dbReference>
<organism evidence="3 4">
    <name type="scientific">Luteimicrobium xylanilyticum</name>
    <dbReference type="NCBI Taxonomy" id="1133546"/>
    <lineage>
        <taxon>Bacteria</taxon>
        <taxon>Bacillati</taxon>
        <taxon>Actinomycetota</taxon>
        <taxon>Actinomycetes</taxon>
        <taxon>Micrococcales</taxon>
        <taxon>Luteimicrobium</taxon>
    </lineage>
</organism>